<dbReference type="Pfam" id="PF00440">
    <property type="entry name" value="TetR_N"/>
    <property type="match status" value="1"/>
</dbReference>
<keyword evidence="1" id="KW-0805">Transcription regulation</keyword>
<dbReference type="PROSITE" id="PS50977">
    <property type="entry name" value="HTH_TETR_2"/>
    <property type="match status" value="1"/>
</dbReference>
<dbReference type="GO" id="GO:0000976">
    <property type="term" value="F:transcription cis-regulatory region binding"/>
    <property type="evidence" value="ECO:0007669"/>
    <property type="project" value="TreeGrafter"/>
</dbReference>
<evidence type="ECO:0000313" key="6">
    <source>
        <dbReference type="EMBL" id="GEQ14126.1"/>
    </source>
</evidence>
<keyword evidence="2 4" id="KW-0238">DNA-binding</keyword>
<dbReference type="PANTHER" id="PTHR30055:SF234">
    <property type="entry name" value="HTH-TYPE TRANSCRIPTIONAL REGULATOR BETI"/>
    <property type="match status" value="1"/>
</dbReference>
<dbReference type="EMBL" id="BKBA01000008">
    <property type="protein sequence ID" value="GEQ14126.1"/>
    <property type="molecule type" value="Genomic_DNA"/>
</dbReference>
<dbReference type="InterPro" id="IPR050109">
    <property type="entry name" value="HTH-type_TetR-like_transc_reg"/>
</dbReference>
<dbReference type="InterPro" id="IPR001647">
    <property type="entry name" value="HTH_TetR"/>
</dbReference>
<protein>
    <submittedName>
        <fullName evidence="6">TetR family transcriptional regulator</fullName>
    </submittedName>
</protein>
<dbReference type="Gene3D" id="1.10.357.10">
    <property type="entry name" value="Tetracycline Repressor, domain 2"/>
    <property type="match status" value="1"/>
</dbReference>
<proteinExistence type="predicted"/>
<keyword evidence="3" id="KW-0804">Transcription</keyword>
<dbReference type="AlphaFoldDB" id="A0A512T1P2"/>
<dbReference type="PROSITE" id="PS01081">
    <property type="entry name" value="HTH_TETR_1"/>
    <property type="match status" value="1"/>
</dbReference>
<accession>A0A512T1P2</accession>
<dbReference type="SUPFAM" id="SSF46689">
    <property type="entry name" value="Homeodomain-like"/>
    <property type="match status" value="1"/>
</dbReference>
<evidence type="ECO:0000256" key="2">
    <source>
        <dbReference type="ARBA" id="ARBA00023125"/>
    </source>
</evidence>
<dbReference type="PRINTS" id="PR00455">
    <property type="entry name" value="HTHTETR"/>
</dbReference>
<dbReference type="InterPro" id="IPR009057">
    <property type="entry name" value="Homeodomain-like_sf"/>
</dbReference>
<dbReference type="Proteomes" id="UP000321793">
    <property type="component" value="Unassembled WGS sequence"/>
</dbReference>
<evidence type="ECO:0000256" key="3">
    <source>
        <dbReference type="ARBA" id="ARBA00023163"/>
    </source>
</evidence>
<evidence type="ECO:0000256" key="1">
    <source>
        <dbReference type="ARBA" id="ARBA00023015"/>
    </source>
</evidence>
<keyword evidence="7" id="KW-1185">Reference proteome</keyword>
<feature type="domain" description="HTH tetR-type" evidence="5">
    <location>
        <begin position="11"/>
        <end position="71"/>
    </location>
</feature>
<dbReference type="InterPro" id="IPR023772">
    <property type="entry name" value="DNA-bd_HTH_TetR-type_CS"/>
</dbReference>
<evidence type="ECO:0000313" key="7">
    <source>
        <dbReference type="Proteomes" id="UP000321793"/>
    </source>
</evidence>
<evidence type="ECO:0000259" key="5">
    <source>
        <dbReference type="PROSITE" id="PS50977"/>
    </source>
</evidence>
<sequence>MVAQSAISRREQTSRVITRCAQDLAIEHGFDGFTLDDLAERAGVSRRTLFNYFPGKEAAVLGVPAALDTDVLRTFVAGGTTDANGGRLLEDLAALVVSTYTREDPDRADWHRVHALFERNPRLIAVAKERFDALVSDVRVAAEEREGLPAGHPRARVAVAIIAGIFHDSLARFLADEDIDFPTDFLAGVDEATRLLR</sequence>
<organism evidence="6 7">
    <name type="scientific">Knoellia locipacati</name>
    <dbReference type="NCBI Taxonomy" id="882824"/>
    <lineage>
        <taxon>Bacteria</taxon>
        <taxon>Bacillati</taxon>
        <taxon>Actinomycetota</taxon>
        <taxon>Actinomycetes</taxon>
        <taxon>Micrococcales</taxon>
        <taxon>Intrasporangiaceae</taxon>
        <taxon>Knoellia</taxon>
    </lineage>
</organism>
<name>A0A512T1P2_9MICO</name>
<dbReference type="PANTHER" id="PTHR30055">
    <property type="entry name" value="HTH-TYPE TRANSCRIPTIONAL REGULATOR RUTR"/>
    <property type="match status" value="1"/>
</dbReference>
<feature type="DNA-binding region" description="H-T-H motif" evidence="4">
    <location>
        <begin position="34"/>
        <end position="53"/>
    </location>
</feature>
<gene>
    <name evidence="6" type="ORF">KLO01_21730</name>
</gene>
<comment type="caution">
    <text evidence="6">The sequence shown here is derived from an EMBL/GenBank/DDBJ whole genome shotgun (WGS) entry which is preliminary data.</text>
</comment>
<dbReference type="GO" id="GO:0003700">
    <property type="term" value="F:DNA-binding transcription factor activity"/>
    <property type="evidence" value="ECO:0007669"/>
    <property type="project" value="TreeGrafter"/>
</dbReference>
<evidence type="ECO:0000256" key="4">
    <source>
        <dbReference type="PROSITE-ProRule" id="PRU00335"/>
    </source>
</evidence>
<dbReference type="RefSeq" id="WP_186828006.1">
    <property type="nucleotide sequence ID" value="NZ_BAABDN010000001.1"/>
</dbReference>
<reference evidence="6 7" key="1">
    <citation type="submission" date="2019-07" db="EMBL/GenBank/DDBJ databases">
        <title>Whole genome shotgun sequence of Knoellia locipacati NBRC 109775.</title>
        <authorList>
            <person name="Hosoyama A."/>
            <person name="Uohara A."/>
            <person name="Ohji S."/>
            <person name="Ichikawa N."/>
        </authorList>
    </citation>
    <scope>NUCLEOTIDE SEQUENCE [LARGE SCALE GENOMIC DNA]</scope>
    <source>
        <strain evidence="6 7">NBRC 109775</strain>
    </source>
</reference>